<reference evidence="19" key="3">
    <citation type="submission" date="2016-04" db="EMBL/GenBank/DDBJ databases">
        <authorList>
            <person name="Evans L.H."/>
            <person name="Alamgir A."/>
            <person name="Owens N."/>
            <person name="Weber N.D."/>
            <person name="Virtaneva K."/>
            <person name="Barbian K."/>
            <person name="Babar A."/>
            <person name="Rosenke K."/>
        </authorList>
    </citation>
    <scope>NUCLEOTIDE SEQUENCE</scope>
    <source>
        <strain evidence="19">P1</strain>
    </source>
</reference>
<keyword evidence="5" id="KW-0249">Electron transport</keyword>
<evidence type="ECO:0000313" key="19">
    <source>
        <dbReference type="EMBL" id="SAI86334.1"/>
    </source>
</evidence>
<reference evidence="9" key="5">
    <citation type="submission" date="2018-10" db="EMBL/GenBank/DDBJ databases">
        <authorList>
            <person name="McCarthy S."/>
            <person name="Gradnigo J."/>
            <person name="Johnson T."/>
            <person name="Payne S."/>
            <person name="Lipzen A."/>
            <person name="Schackwitz W."/>
            <person name="Martin J."/>
            <person name="Moriyama E."/>
            <person name="Blum P."/>
        </authorList>
    </citation>
    <scope>NUCLEOTIDE SEQUENCE</scope>
    <source>
        <strain evidence="9">SARC-B</strain>
        <strain evidence="10">SARC-C</strain>
        <strain evidence="11">SULA</strain>
    </source>
</reference>
<keyword evidence="5" id="KW-0349">Heme</keyword>
<evidence type="ECO:0000313" key="22">
    <source>
        <dbReference type="Proteomes" id="UP000033106"/>
    </source>
</evidence>
<dbReference type="KEGG" id="ssoa:SULA_0458"/>
<dbReference type="GO" id="GO:0015990">
    <property type="term" value="P:electron transport coupled proton transport"/>
    <property type="evidence" value="ECO:0007669"/>
    <property type="project" value="TreeGrafter"/>
</dbReference>
<dbReference type="Proteomes" id="UP000273194">
    <property type="component" value="Chromosome"/>
</dbReference>
<dbReference type="EMBL" id="CP011056">
    <property type="protein sequence ID" value="AKA75566.1"/>
    <property type="molecule type" value="Genomic_DNA"/>
</dbReference>
<evidence type="ECO:0000313" key="13">
    <source>
        <dbReference type="EMBL" id="AZF69999.1"/>
    </source>
</evidence>
<evidence type="ECO:0000259" key="8">
    <source>
        <dbReference type="PROSITE" id="PS50855"/>
    </source>
</evidence>
<dbReference type="InterPro" id="IPR023616">
    <property type="entry name" value="Cyt_c_oxase-like_su1_dom"/>
</dbReference>
<evidence type="ECO:0000313" key="29">
    <source>
        <dbReference type="Proteomes" id="UP000278715"/>
    </source>
</evidence>
<dbReference type="EMBL" id="CP011055">
    <property type="protein sequence ID" value="AKA72868.1"/>
    <property type="molecule type" value="Genomic_DNA"/>
</dbReference>
<dbReference type="Pfam" id="PF00115">
    <property type="entry name" value="COX1"/>
    <property type="match status" value="1"/>
</dbReference>
<dbReference type="SUPFAM" id="SSF81442">
    <property type="entry name" value="Cytochrome c oxidase subunit I-like"/>
    <property type="match status" value="1"/>
</dbReference>
<keyword evidence="5" id="KW-0408">Iron</keyword>
<evidence type="ECO:0000313" key="20">
    <source>
        <dbReference type="Proteomes" id="UP000033057"/>
    </source>
</evidence>
<dbReference type="GeneID" id="44128385"/>
<dbReference type="PROSITE" id="PS00077">
    <property type="entry name" value="COX1_CUB"/>
    <property type="match status" value="1"/>
</dbReference>
<feature type="transmembrane region" description="Helical" evidence="7">
    <location>
        <begin position="150"/>
        <end position="172"/>
    </location>
</feature>
<protein>
    <submittedName>
        <fullName evidence="9">Cytochrome B6</fullName>
    </submittedName>
</protein>
<dbReference type="EMBL" id="CP033237">
    <property type="protein sequence ID" value="AZF72619.1"/>
    <property type="molecule type" value="Genomic_DNA"/>
</dbReference>
<evidence type="ECO:0000313" key="9">
    <source>
        <dbReference type="EMBL" id="AKA72868.1"/>
    </source>
</evidence>
<dbReference type="EMBL" id="CP033241">
    <property type="protein sequence ID" value="AZF83063.1"/>
    <property type="molecule type" value="Genomic_DNA"/>
</dbReference>
<dbReference type="Proteomes" id="UP000033057">
    <property type="component" value="Chromosome"/>
</dbReference>
<dbReference type="Gene3D" id="1.20.210.10">
    <property type="entry name" value="Cytochrome c oxidase-like, subunit I domain"/>
    <property type="match status" value="1"/>
</dbReference>
<evidence type="ECO:0000313" key="11">
    <source>
        <dbReference type="EMBL" id="AKA78260.1"/>
    </source>
</evidence>
<keyword evidence="5" id="KW-0679">Respiratory chain</keyword>
<accession>A0A0E3K6M6</accession>
<dbReference type="PANTHER" id="PTHR10422:SF18">
    <property type="entry name" value="CYTOCHROME C OXIDASE SUBUNIT 1"/>
    <property type="match status" value="1"/>
</dbReference>
<dbReference type="InterPro" id="IPR000883">
    <property type="entry name" value="Cyt_C_Oxase_1"/>
</dbReference>
<feature type="domain" description="Cytochrome oxidase subunit I profile" evidence="8">
    <location>
        <begin position="1"/>
        <end position="503"/>
    </location>
</feature>
<evidence type="ECO:0000313" key="30">
    <source>
        <dbReference type="Proteomes" id="UP000282269"/>
    </source>
</evidence>
<evidence type="ECO:0000313" key="18">
    <source>
        <dbReference type="EMBL" id="AZF83063.1"/>
    </source>
</evidence>
<keyword evidence="5" id="KW-0479">Metal-binding</keyword>
<evidence type="ECO:0000256" key="7">
    <source>
        <dbReference type="SAM" id="Phobius"/>
    </source>
</evidence>
<feature type="transmembrane region" description="Helical" evidence="7">
    <location>
        <begin position="184"/>
        <end position="205"/>
    </location>
</feature>
<dbReference type="OMA" id="WAMMSIG"/>
<evidence type="ECO:0000256" key="5">
    <source>
        <dbReference type="RuleBase" id="RU000370"/>
    </source>
</evidence>
<feature type="transmembrane region" description="Helical" evidence="7">
    <location>
        <begin position="267"/>
        <end position="286"/>
    </location>
</feature>
<evidence type="ECO:0000313" key="17">
    <source>
        <dbReference type="EMBL" id="AZF80456.1"/>
    </source>
</evidence>
<evidence type="ECO:0000313" key="14">
    <source>
        <dbReference type="EMBL" id="AZF72619.1"/>
    </source>
</evidence>
<dbReference type="KEGG" id="ssol:SULB_0460"/>
<feature type="transmembrane region" description="Helical" evidence="7">
    <location>
        <begin position="457"/>
        <end position="481"/>
    </location>
</feature>
<feature type="transmembrane region" description="Helical" evidence="7">
    <location>
        <begin position="415"/>
        <end position="437"/>
    </location>
</feature>
<dbReference type="KEGG" id="ssof:SULC_0458"/>
<evidence type="ECO:0000256" key="2">
    <source>
        <dbReference type="ARBA" id="ARBA00022692"/>
    </source>
</evidence>
<dbReference type="NCBIfam" id="NF041075">
    <property type="entry name" value="quin_ox_SoxB"/>
    <property type="match status" value="1"/>
</dbReference>
<dbReference type="GO" id="GO:0020037">
    <property type="term" value="F:heme binding"/>
    <property type="evidence" value="ECO:0007669"/>
    <property type="project" value="InterPro"/>
</dbReference>
<feature type="transmembrane region" description="Helical" evidence="7">
    <location>
        <begin position="298"/>
        <end position="324"/>
    </location>
</feature>
<dbReference type="Proteomes" id="UP000267993">
    <property type="component" value="Chromosome"/>
</dbReference>
<feature type="transmembrane region" description="Helical" evidence="7">
    <location>
        <begin position="65"/>
        <end position="87"/>
    </location>
</feature>
<evidence type="ECO:0000313" key="28">
    <source>
        <dbReference type="Proteomes" id="UP000275843"/>
    </source>
</evidence>
<keyword evidence="5" id="KW-0813">Transport</keyword>
<evidence type="ECO:0000313" key="21">
    <source>
        <dbReference type="Proteomes" id="UP000033085"/>
    </source>
</evidence>
<comment type="similarity">
    <text evidence="5">Belongs to the heme-copper respiratory oxidase family.</text>
</comment>
<evidence type="ECO:0000256" key="1">
    <source>
        <dbReference type="ARBA" id="ARBA00004141"/>
    </source>
</evidence>
<dbReference type="AlphaFoldDB" id="A0A0E3K6M6"/>
<evidence type="ECO:0000313" key="12">
    <source>
        <dbReference type="EMBL" id="AZF67379.1"/>
    </source>
</evidence>
<proteinExistence type="inferred from homology"/>
<keyword evidence="4 7" id="KW-0472">Membrane</keyword>
<dbReference type="Proteomes" id="UP000033106">
    <property type="component" value="Chromosome"/>
</dbReference>
<dbReference type="EMBL" id="LT549890">
    <property type="protein sequence ID" value="SAI86334.1"/>
    <property type="molecule type" value="Genomic_DNA"/>
</dbReference>
<gene>
    <name evidence="19" type="ORF">SSOP1_2780</name>
    <name evidence="11" type="ORF">SULA_0458</name>
    <name evidence="9" type="ORF">SULB_0460</name>
    <name evidence="10" type="ORF">SULC_0458</name>
    <name evidence="12" type="ORF">SULG_02340</name>
    <name evidence="13" type="ORF">SULH_02340</name>
    <name evidence="14" type="ORF">SULI_02340</name>
    <name evidence="15" type="ORF">SULM_02340</name>
    <name evidence="16" type="ORF">SULN_02340</name>
    <name evidence="17" type="ORF">SULO_02350</name>
    <name evidence="18" type="ORF">SULZ_02350</name>
</gene>
<dbReference type="InterPro" id="IPR036927">
    <property type="entry name" value="Cyt_c_oxase-like_su1_sf"/>
</dbReference>
<dbReference type="EMBL" id="CP033240">
    <property type="protein sequence ID" value="AZF80456.1"/>
    <property type="molecule type" value="Genomic_DNA"/>
</dbReference>
<feature type="transmembrane region" description="Helical" evidence="7">
    <location>
        <begin position="238"/>
        <end position="255"/>
    </location>
</feature>
<evidence type="ECO:0000313" key="25">
    <source>
        <dbReference type="Proteomes" id="UP000269431"/>
    </source>
</evidence>
<evidence type="ECO:0000256" key="6">
    <source>
        <dbReference type="SAM" id="MobiDB-lite"/>
    </source>
</evidence>
<feature type="transmembrane region" description="Helical" evidence="7">
    <location>
        <begin position="374"/>
        <end position="394"/>
    </location>
</feature>
<dbReference type="EMBL" id="CP011057">
    <property type="protein sequence ID" value="AKA78260.1"/>
    <property type="molecule type" value="Genomic_DNA"/>
</dbReference>
<dbReference type="Proteomes" id="UP000282269">
    <property type="component" value="Chromosome"/>
</dbReference>
<evidence type="ECO:0000256" key="3">
    <source>
        <dbReference type="ARBA" id="ARBA00022989"/>
    </source>
</evidence>
<feature type="transmembrane region" description="Helical" evidence="7">
    <location>
        <begin position="212"/>
        <end position="232"/>
    </location>
</feature>
<dbReference type="EMBL" id="CP033236">
    <property type="protein sequence ID" value="AZF69999.1"/>
    <property type="molecule type" value="Genomic_DNA"/>
</dbReference>
<feature type="compositionally biased region" description="Low complexity" evidence="6">
    <location>
        <begin position="488"/>
        <end position="497"/>
    </location>
</feature>
<comment type="subcellular location">
    <subcellularLocation>
        <location evidence="1">Membrane</location>
        <topology evidence="1">Multi-pass membrane protein</topology>
    </subcellularLocation>
</comment>
<keyword evidence="2 5" id="KW-0812">Transmembrane</keyword>
<dbReference type="GO" id="GO:0009060">
    <property type="term" value="P:aerobic respiration"/>
    <property type="evidence" value="ECO:0007669"/>
    <property type="project" value="InterPro"/>
</dbReference>
<dbReference type="Proteomes" id="UP000278715">
    <property type="component" value="Chromosome"/>
</dbReference>
<dbReference type="Proteomes" id="UP000076770">
    <property type="component" value="Chromosome i"/>
</dbReference>
<dbReference type="GO" id="GO:0022904">
    <property type="term" value="P:respiratory electron transport chain"/>
    <property type="evidence" value="ECO:0007669"/>
    <property type="project" value="TreeGrafter"/>
</dbReference>
<feature type="transmembrane region" description="Helical" evidence="7">
    <location>
        <begin position="336"/>
        <end position="354"/>
    </location>
</feature>
<evidence type="ECO:0000256" key="4">
    <source>
        <dbReference type="ARBA" id="ARBA00023136"/>
    </source>
</evidence>
<dbReference type="Proteomes" id="UP000275843">
    <property type="component" value="Chromosome"/>
</dbReference>
<dbReference type="InterPro" id="IPR053628">
    <property type="entry name" value="Heme-copper_oxidase_sub1"/>
</dbReference>
<dbReference type="Proteomes" id="UP000269431">
    <property type="component" value="Chromosome"/>
</dbReference>
<feature type="transmembrane region" description="Helical" evidence="7">
    <location>
        <begin position="99"/>
        <end position="117"/>
    </location>
</feature>
<reference evidence="23" key="2">
    <citation type="submission" date="2016-04" db="EMBL/GenBank/DDBJ databases">
        <authorList>
            <person name="Shah S.A."/>
            <person name="Garrett R.A."/>
        </authorList>
    </citation>
    <scope>NUCLEOTIDE SEQUENCE [LARGE SCALE GENOMIC DNA]</scope>
    <source>
        <strain evidence="23">ATCC 35091 / DSM 1616 / JCM 8930 / NBRC 15331 / P1</strain>
    </source>
</reference>
<evidence type="ECO:0000313" key="27">
    <source>
        <dbReference type="Proteomes" id="UP000273443"/>
    </source>
</evidence>
<dbReference type="RefSeq" id="WP_009988569.1">
    <property type="nucleotide sequence ID" value="NZ_CP011055.2"/>
</dbReference>
<keyword evidence="3 7" id="KW-1133">Transmembrane helix</keyword>
<dbReference type="PROSITE" id="PS50855">
    <property type="entry name" value="COX1"/>
    <property type="match status" value="1"/>
</dbReference>
<sequence length="511" mass="56809">MSQLLNQIKDTVIPKNTLNVVWLYTIGSIFWLGVLGIAAMNLRTYLTYNSNSPNVGELYYSALTIHGWAGMFGFVPLAAAAVIAFAMYKSNLSIVHTKLMAIFFWLSNIFLAIGLAGSPDMGWYMYPPLAIESGSNFHAFLFYTTPALMGMAYLSLTLAFILQTAMFIILIADAYATKPKNERLNIFGAYGVAFAIVIAITLPALAASTLWYTLYFFAGVPVNPLLWALLFWFYGHPVVYYVPFPLFGALYYYIPKYAGRSLFSEKWARWNIYLLSIGSMLIWVHHLQTWPLPIDLRIWVNLSTLILASGSGLTVLNLGLTILLSQKYNWKDPVGMGGLIALVGFILAGVQALVLPENSINPLFHNTYYVVGHFHLMIWTLIVMGFTTVFLDMLKSTFGGFNFSEQASKWMRIGMIWWTAPFLGVGYTMSVIGYLGMLRRMIAYPSVFQPYNLLESMLAEIGIPGLLVTIFVAIVDALAYASKQGIFSSPSPSTSPSNLPVMAKDGVKNNG</sequence>
<organism evidence="9 21">
    <name type="scientific">Saccharolobus solfataricus</name>
    <name type="common">Sulfolobus solfataricus</name>
    <dbReference type="NCBI Taxonomy" id="2287"/>
    <lineage>
        <taxon>Archaea</taxon>
        <taxon>Thermoproteota</taxon>
        <taxon>Thermoprotei</taxon>
        <taxon>Sulfolobales</taxon>
        <taxon>Sulfolobaceae</taxon>
        <taxon>Saccharolobus</taxon>
    </lineage>
</organism>
<dbReference type="PANTHER" id="PTHR10422">
    <property type="entry name" value="CYTOCHROME C OXIDASE SUBUNIT 1"/>
    <property type="match status" value="1"/>
</dbReference>
<dbReference type="InterPro" id="IPR023615">
    <property type="entry name" value="Cyt_c_Oxase_su1_BS"/>
</dbReference>
<dbReference type="PATRIC" id="fig|2287.6.peg.475"/>
<evidence type="ECO:0000313" key="16">
    <source>
        <dbReference type="EMBL" id="AZF77849.1"/>
    </source>
</evidence>
<dbReference type="EMBL" id="CP033235">
    <property type="protein sequence ID" value="AZF67379.1"/>
    <property type="molecule type" value="Genomic_DNA"/>
</dbReference>
<dbReference type="EMBL" id="CP033238">
    <property type="protein sequence ID" value="AZF75240.1"/>
    <property type="molecule type" value="Genomic_DNA"/>
</dbReference>
<feature type="transmembrane region" description="Helical" evidence="7">
    <location>
        <begin position="21"/>
        <end position="45"/>
    </location>
</feature>
<reference evidence="24 25" key="4">
    <citation type="journal article" date="2018" name="Proc. Natl. Acad. Sci. U.S.A.">
        <title>Nonmutational mechanism of inheritance in the Archaeon Sulfolobus solfataricus.</title>
        <authorList>
            <person name="Payne S."/>
            <person name="McCarthy S."/>
            <person name="Johnson T."/>
            <person name="North E."/>
            <person name="Blum P."/>
        </authorList>
    </citation>
    <scope>NUCLEOTIDE SEQUENCE [LARGE SCALE GENOMIC DNA]</scope>
    <source>
        <strain evidence="13 24">SARC-H</strain>
        <strain evidence="14 28">SARC-I</strain>
        <strain evidence="16 29">SARC-N</strain>
        <strain evidence="17 30">SARC-O</strain>
        <strain evidence="18 25">SUL120</strain>
        <strain evidence="12 26">SULG</strain>
        <strain evidence="15 27">SULM</strain>
    </source>
</reference>
<dbReference type="FunFam" id="1.20.210.10:FF:000011">
    <property type="entry name" value="Cytochrome c oxidase subunit I"/>
    <property type="match status" value="1"/>
</dbReference>
<dbReference type="Proteomes" id="UP000273443">
    <property type="component" value="Chromosome"/>
</dbReference>
<dbReference type="GO" id="GO:0004129">
    <property type="term" value="F:cytochrome-c oxidase activity"/>
    <property type="evidence" value="ECO:0007669"/>
    <property type="project" value="InterPro"/>
</dbReference>
<name>A0A0E3K6M6_SACSO</name>
<dbReference type="CDD" id="cd00919">
    <property type="entry name" value="Heme_Cu_Oxidase_I"/>
    <property type="match status" value="1"/>
</dbReference>
<evidence type="ECO:0000313" key="23">
    <source>
        <dbReference type="Proteomes" id="UP000076770"/>
    </source>
</evidence>
<dbReference type="EMBL" id="CP033239">
    <property type="protein sequence ID" value="AZF77849.1"/>
    <property type="molecule type" value="Genomic_DNA"/>
</dbReference>
<dbReference type="Proteomes" id="UP000033085">
    <property type="component" value="Chromosome"/>
</dbReference>
<dbReference type="GeneID" id="1452694"/>
<evidence type="ECO:0000313" key="15">
    <source>
        <dbReference type="EMBL" id="AZF75240.1"/>
    </source>
</evidence>
<dbReference type="PRINTS" id="PR01165">
    <property type="entry name" value="CYCOXIDASEI"/>
</dbReference>
<feature type="region of interest" description="Disordered" evidence="6">
    <location>
        <begin position="487"/>
        <end position="511"/>
    </location>
</feature>
<dbReference type="OrthoDB" id="33297at2157"/>
<evidence type="ECO:0000313" key="26">
    <source>
        <dbReference type="Proteomes" id="UP000273194"/>
    </source>
</evidence>
<evidence type="ECO:0000313" key="24">
    <source>
        <dbReference type="Proteomes" id="UP000267993"/>
    </source>
</evidence>
<reference evidence="20 21" key="1">
    <citation type="journal article" date="2015" name="Genome Announc.">
        <title>Complete Genome Sequence of Sulfolobus solfataricus Strain 98/2 and Evolved Derivatives.</title>
        <authorList>
            <person name="McCarthy S."/>
            <person name="Gradnigo J."/>
            <person name="Johnson T."/>
            <person name="Payne S."/>
            <person name="Lipzen A."/>
            <person name="Martin J."/>
            <person name="Schackwitz W."/>
            <person name="Moriyama E."/>
            <person name="Blum P."/>
        </authorList>
    </citation>
    <scope>NUCLEOTIDE SEQUENCE [LARGE SCALE GENOMIC DNA]</scope>
    <source>
        <strain evidence="20">98/2 SULC</strain>
        <strain evidence="9">SARC-B</strain>
        <strain evidence="10">SARC-C</strain>
        <strain evidence="11 22">SULA</strain>
        <strain evidence="21">SULB</strain>
    </source>
</reference>
<evidence type="ECO:0000313" key="10">
    <source>
        <dbReference type="EMBL" id="AKA75566.1"/>
    </source>
</evidence>
<dbReference type="GO" id="GO:0016020">
    <property type="term" value="C:membrane"/>
    <property type="evidence" value="ECO:0007669"/>
    <property type="project" value="UniProtKB-SubCell"/>
</dbReference>